<organism evidence="9 10">
    <name type="scientific">Parafannyhessea umbonata</name>
    <dbReference type="NCBI Taxonomy" id="604330"/>
    <lineage>
        <taxon>Bacteria</taxon>
        <taxon>Bacillati</taxon>
        <taxon>Actinomycetota</taxon>
        <taxon>Coriobacteriia</taxon>
        <taxon>Coriobacteriales</taxon>
        <taxon>Atopobiaceae</taxon>
        <taxon>Parafannyhessea</taxon>
    </lineage>
</organism>
<dbReference type="NCBIfam" id="TIGR01250">
    <property type="entry name" value="pro_imino_pep_2"/>
    <property type="match status" value="1"/>
</dbReference>
<dbReference type="PRINTS" id="PR00793">
    <property type="entry name" value="PROAMNOPTASE"/>
</dbReference>
<dbReference type="PANTHER" id="PTHR43798">
    <property type="entry name" value="MONOACYLGLYCEROL LIPASE"/>
    <property type="match status" value="1"/>
</dbReference>
<evidence type="ECO:0000256" key="6">
    <source>
        <dbReference type="ARBA" id="ARBA00029605"/>
    </source>
</evidence>
<proteinExistence type="inferred from homology"/>
<dbReference type="InterPro" id="IPR029058">
    <property type="entry name" value="AB_hydrolase_fold"/>
</dbReference>
<accession>A0A1H6JWN3</accession>
<comment type="catalytic activity">
    <reaction evidence="1">
        <text>Release of N-terminal proline from a peptide.</text>
        <dbReference type="EC" id="3.4.11.5"/>
    </reaction>
</comment>
<keyword evidence="5 7" id="KW-0378">Hydrolase</keyword>
<feature type="domain" description="AB hydrolase-1" evidence="8">
    <location>
        <begin position="29"/>
        <end position="287"/>
    </location>
</feature>
<evidence type="ECO:0000256" key="2">
    <source>
        <dbReference type="ARBA" id="ARBA00010088"/>
    </source>
</evidence>
<comment type="similarity">
    <text evidence="2 7">Belongs to the peptidase S33 family.</text>
</comment>
<gene>
    <name evidence="9" type="ORF">SAMN05216447_11144</name>
</gene>
<evidence type="ECO:0000256" key="4">
    <source>
        <dbReference type="ARBA" id="ARBA00021843"/>
    </source>
</evidence>
<dbReference type="GO" id="GO:0016787">
    <property type="term" value="F:hydrolase activity"/>
    <property type="evidence" value="ECO:0007669"/>
    <property type="project" value="UniProtKB-KW"/>
</dbReference>
<dbReference type="PIRSF" id="PIRSF005539">
    <property type="entry name" value="Pept_S33_TRI_F1"/>
    <property type="match status" value="1"/>
</dbReference>
<dbReference type="Gene3D" id="3.40.50.1820">
    <property type="entry name" value="alpha/beta hydrolase"/>
    <property type="match status" value="1"/>
</dbReference>
<sequence length="304" mass="33898">MKIEEGYIPFAGYQTYYRVVGECESGRLPLLVIHGGPGASHYYLRPLDIIAQKYGRAVVYYDQLSCGNSKTPPLPDKWGCSFFLEELSCVRSYLAEHYGWDRLHALGQSWGGMLAMMYAIGEPWHGFGHEGLASMTVSSSPADMDLWLSEAIRLRSYLPQQMREALEQADVDGDYERPEVKAAAAEYYRRHVSLNPSEALCPEDVTPPDPVGDQCYHFMQGMSEFVVTGALSHWSVVDQLGQIDVPTLVTSGAADECTPIIAKQIADGIPGARWELFKDGTHWVHGEQQEHFGAVVEGFLEQNE</sequence>
<evidence type="ECO:0000256" key="1">
    <source>
        <dbReference type="ARBA" id="ARBA00001585"/>
    </source>
</evidence>
<evidence type="ECO:0000313" key="9">
    <source>
        <dbReference type="EMBL" id="SEH67133.1"/>
    </source>
</evidence>
<evidence type="ECO:0000256" key="7">
    <source>
        <dbReference type="PIRNR" id="PIRNR005539"/>
    </source>
</evidence>
<dbReference type="SUPFAM" id="SSF53474">
    <property type="entry name" value="alpha/beta-Hydrolases"/>
    <property type="match status" value="1"/>
</dbReference>
<reference evidence="9 10" key="1">
    <citation type="submission" date="2016-10" db="EMBL/GenBank/DDBJ databases">
        <authorList>
            <person name="Varghese N."/>
            <person name="Submissions S."/>
        </authorList>
    </citation>
    <scope>NUCLEOTIDE SEQUENCE [LARGE SCALE GENOMIC DNA]</scope>
    <source>
        <strain evidence="9 10">WCP15</strain>
    </source>
</reference>
<evidence type="ECO:0000256" key="5">
    <source>
        <dbReference type="ARBA" id="ARBA00022801"/>
    </source>
</evidence>
<dbReference type="InterPro" id="IPR000073">
    <property type="entry name" value="AB_hydrolase_1"/>
</dbReference>
<name>A0A1H6JWN3_9ACTN</name>
<evidence type="ECO:0000259" key="8">
    <source>
        <dbReference type="Pfam" id="PF00561"/>
    </source>
</evidence>
<protein>
    <recommendedName>
        <fullName evidence="4">Proline iminopeptidase</fullName>
        <ecNumber evidence="3">3.4.11.5</ecNumber>
    </recommendedName>
    <alternativeName>
        <fullName evidence="6">Prolyl aminopeptidase</fullName>
    </alternativeName>
</protein>
<evidence type="ECO:0000313" key="10">
    <source>
        <dbReference type="Proteomes" id="UP000199135"/>
    </source>
</evidence>
<dbReference type="Pfam" id="PF00561">
    <property type="entry name" value="Abhydrolase_1"/>
    <property type="match status" value="1"/>
</dbReference>
<dbReference type="EC" id="3.4.11.5" evidence="3"/>
<dbReference type="PANTHER" id="PTHR43798:SF33">
    <property type="entry name" value="HYDROLASE, PUTATIVE (AFU_ORTHOLOGUE AFUA_2G14860)-RELATED"/>
    <property type="match status" value="1"/>
</dbReference>
<dbReference type="InterPro" id="IPR050266">
    <property type="entry name" value="AB_hydrolase_sf"/>
</dbReference>
<dbReference type="EMBL" id="FNWT01000011">
    <property type="protein sequence ID" value="SEH67133.1"/>
    <property type="molecule type" value="Genomic_DNA"/>
</dbReference>
<evidence type="ECO:0000256" key="3">
    <source>
        <dbReference type="ARBA" id="ARBA00012568"/>
    </source>
</evidence>
<dbReference type="InterPro" id="IPR002410">
    <property type="entry name" value="Peptidase_S33"/>
</dbReference>
<dbReference type="InterPro" id="IPR005945">
    <property type="entry name" value="Pro_imino_pep"/>
</dbReference>
<comment type="caution">
    <text evidence="9">The sequence shown here is derived from an EMBL/GenBank/DDBJ whole genome shotgun (WGS) entry which is preliminary data.</text>
</comment>
<dbReference type="Proteomes" id="UP000199135">
    <property type="component" value="Unassembled WGS sequence"/>
</dbReference>
<keyword evidence="10" id="KW-1185">Reference proteome</keyword>
<dbReference type="RefSeq" id="WP_159444018.1">
    <property type="nucleotide sequence ID" value="NZ_FNWT01000011.1"/>
</dbReference>